<dbReference type="KEGG" id="dsh:Dshi_0761"/>
<reference evidence="2" key="1">
    <citation type="journal article" date="2010" name="ISME J.">
        <title>The complete genome sequence of the algal symbiont Dinoroseobacter shibae: a hitchhiker's guide to life in the sea.</title>
        <authorList>
            <person name="Wagner-Dobler I."/>
            <person name="Ballhausen B."/>
            <person name="Berger M."/>
            <person name="Brinkhoff T."/>
            <person name="Buchholz I."/>
            <person name="Bunk B."/>
            <person name="Cypionka H."/>
            <person name="Daniel R."/>
            <person name="Drepper T."/>
            <person name="Gerdts G."/>
            <person name="Hahnke S."/>
            <person name="Han C."/>
            <person name="Jahn D."/>
            <person name="Kalhoefer D."/>
            <person name="Kiss H."/>
            <person name="Klenk H.P."/>
            <person name="Kyrpides N."/>
            <person name="Liebl W."/>
            <person name="Liesegang H."/>
            <person name="Meincke L."/>
            <person name="Pati A."/>
            <person name="Petersen J."/>
            <person name="Piekarski T."/>
            <person name="Pommerenke C."/>
            <person name="Pradella S."/>
            <person name="Pukall R."/>
            <person name="Rabus R."/>
            <person name="Stackebrandt E."/>
            <person name="Thole S."/>
            <person name="Thompson L."/>
            <person name="Tielen P."/>
            <person name="Tomasch J."/>
            <person name="von Jan M."/>
            <person name="Wanphrut N."/>
            <person name="Wichels A."/>
            <person name="Zech H."/>
            <person name="Simon M."/>
        </authorList>
    </citation>
    <scope>NUCLEOTIDE SEQUENCE [LARGE SCALE GENOMIC DNA]</scope>
    <source>
        <strain evidence="2">DSM 16493 / NCIMB 14021 / DFL 12</strain>
    </source>
</reference>
<proteinExistence type="predicted"/>
<dbReference type="EMBL" id="CP000830">
    <property type="protein sequence ID" value="ABV92506.1"/>
    <property type="molecule type" value="Genomic_DNA"/>
</dbReference>
<sequence>MSLSLPNLFFRVKENGATVFRVTAETRQNRLDMTQVATVNIRNGDIKVQNNKDISDTERTEIEAWIETRRAVLDARHMDDVHRTVDFLNHTAQWVQSRATDDQLEEITDILLLTMHDLRSLLVRKKADRVMAARPKDD</sequence>
<organism evidence="1 2">
    <name type="scientific">Dinoroseobacter shibae (strain DSM 16493 / NCIMB 14021 / DFL 12)</name>
    <dbReference type="NCBI Taxonomy" id="398580"/>
    <lineage>
        <taxon>Bacteria</taxon>
        <taxon>Pseudomonadati</taxon>
        <taxon>Pseudomonadota</taxon>
        <taxon>Alphaproteobacteria</taxon>
        <taxon>Rhodobacterales</taxon>
        <taxon>Roseobacteraceae</taxon>
        <taxon>Dinoroseobacter</taxon>
    </lineage>
</organism>
<gene>
    <name evidence="1" type="ordered locus">Dshi_0761</name>
</gene>
<accession>A8LQW3</accession>
<name>A8LQW3_DINSH</name>
<dbReference type="RefSeq" id="WP_012177438.1">
    <property type="nucleotide sequence ID" value="NC_009952.1"/>
</dbReference>
<dbReference type="HOGENOM" id="CLU_1905153_0_0_5"/>
<protein>
    <submittedName>
        <fullName evidence="1">Uncharacterized protein</fullName>
    </submittedName>
</protein>
<dbReference type="Proteomes" id="UP000006833">
    <property type="component" value="Chromosome"/>
</dbReference>
<dbReference type="OrthoDB" id="7849247at2"/>
<dbReference type="AlphaFoldDB" id="A8LQW3"/>
<evidence type="ECO:0000313" key="2">
    <source>
        <dbReference type="Proteomes" id="UP000006833"/>
    </source>
</evidence>
<dbReference type="eggNOG" id="ENOG50301JE">
    <property type="taxonomic scope" value="Bacteria"/>
</dbReference>
<evidence type="ECO:0000313" key="1">
    <source>
        <dbReference type="EMBL" id="ABV92506.1"/>
    </source>
</evidence>
<dbReference type="STRING" id="398580.Dshi_0761"/>
<keyword evidence="2" id="KW-1185">Reference proteome</keyword>